<dbReference type="EMBL" id="CM056790">
    <property type="protein sequence ID" value="KAJ8723446.1"/>
    <property type="molecule type" value="Genomic_DNA"/>
</dbReference>
<reference evidence="1" key="1">
    <citation type="submission" date="2023-03" db="EMBL/GenBank/DDBJ databases">
        <title>Chromosome-level genomes of two armyworms, Mythimna separata and Mythimna loreyi, provide insights into the biosynthesis and reception of sex pheromones.</title>
        <authorList>
            <person name="Zhao H."/>
        </authorList>
    </citation>
    <scope>NUCLEOTIDE SEQUENCE</scope>
    <source>
        <strain evidence="1">BeijingLab</strain>
    </source>
</reference>
<evidence type="ECO:0000313" key="2">
    <source>
        <dbReference type="Proteomes" id="UP001231649"/>
    </source>
</evidence>
<keyword evidence="2" id="KW-1185">Reference proteome</keyword>
<protein>
    <submittedName>
        <fullName evidence="1">Uncharacterized protein</fullName>
    </submittedName>
</protein>
<sequence length="324" mass="36266">MKIIPIPQIVGNSSMVIVTPIAEYVAINLKKDSYLPMTTYDVQTCLRDDDDTYLCQIEKPIYHLKNEEKLCQVEPKSSKCMISITSCSNQWKTLHHTNNYAFFCCSRCQIRVLCNDQVSPGQLVKAGILGVEHNCLIKTESFTVYSHNEGLSTLDIKPSYKLPEIEPINHMIDVGIPTTLTQNYSLLASNNELDDIKKQLHILKASENLPHQLSYHDIHHYTVLYVVIGVVLVVGAVILVRRLRNRRVASLAVARATLASLHTPQHVTPARAEAGASFSSSAVQYSVSARNQCEIPCVSGYSEIPKVHKVDKCTVPMSRKTEFK</sequence>
<gene>
    <name evidence="1" type="ORF">PYW08_003358</name>
</gene>
<accession>A0ACC2QT67</accession>
<name>A0ACC2QT67_9NEOP</name>
<organism evidence="1 2">
    <name type="scientific">Mythimna loreyi</name>
    <dbReference type="NCBI Taxonomy" id="667449"/>
    <lineage>
        <taxon>Eukaryota</taxon>
        <taxon>Metazoa</taxon>
        <taxon>Ecdysozoa</taxon>
        <taxon>Arthropoda</taxon>
        <taxon>Hexapoda</taxon>
        <taxon>Insecta</taxon>
        <taxon>Pterygota</taxon>
        <taxon>Neoptera</taxon>
        <taxon>Endopterygota</taxon>
        <taxon>Lepidoptera</taxon>
        <taxon>Glossata</taxon>
        <taxon>Ditrysia</taxon>
        <taxon>Noctuoidea</taxon>
        <taxon>Noctuidae</taxon>
        <taxon>Noctuinae</taxon>
        <taxon>Hadenini</taxon>
        <taxon>Mythimna</taxon>
    </lineage>
</organism>
<dbReference type="Proteomes" id="UP001231649">
    <property type="component" value="Chromosome 14"/>
</dbReference>
<evidence type="ECO:0000313" key="1">
    <source>
        <dbReference type="EMBL" id="KAJ8723446.1"/>
    </source>
</evidence>
<proteinExistence type="predicted"/>
<comment type="caution">
    <text evidence="1">The sequence shown here is derived from an EMBL/GenBank/DDBJ whole genome shotgun (WGS) entry which is preliminary data.</text>
</comment>